<evidence type="ECO:0000313" key="1">
    <source>
        <dbReference type="EMBL" id="SVC12930.1"/>
    </source>
</evidence>
<gene>
    <name evidence="1" type="ORF">METZ01_LOCUS265784</name>
</gene>
<dbReference type="EMBL" id="UINC01075088">
    <property type="protein sequence ID" value="SVC12930.1"/>
    <property type="molecule type" value="Genomic_DNA"/>
</dbReference>
<reference evidence="1" key="1">
    <citation type="submission" date="2018-05" db="EMBL/GenBank/DDBJ databases">
        <authorList>
            <person name="Lanie J.A."/>
            <person name="Ng W.-L."/>
            <person name="Kazmierczak K.M."/>
            <person name="Andrzejewski T.M."/>
            <person name="Davidsen T.M."/>
            <person name="Wayne K.J."/>
            <person name="Tettelin H."/>
            <person name="Glass J.I."/>
            <person name="Rusch D."/>
            <person name="Podicherti R."/>
            <person name="Tsui H.-C.T."/>
            <person name="Winkler M.E."/>
        </authorList>
    </citation>
    <scope>NUCLEOTIDE SEQUENCE</scope>
</reference>
<name>A0A382JLC5_9ZZZZ</name>
<proteinExistence type="predicted"/>
<protein>
    <submittedName>
        <fullName evidence="1">Uncharacterized protein</fullName>
    </submittedName>
</protein>
<sequence>MPSPNSQIVSKKRYQITLDFDVYEDFNPYEIQWNKLFQIEGQENLDVEIRDITDLFDDTW</sequence>
<organism evidence="1">
    <name type="scientific">marine metagenome</name>
    <dbReference type="NCBI Taxonomy" id="408172"/>
    <lineage>
        <taxon>unclassified sequences</taxon>
        <taxon>metagenomes</taxon>
        <taxon>ecological metagenomes</taxon>
    </lineage>
</organism>
<dbReference type="AlphaFoldDB" id="A0A382JLC5"/>
<accession>A0A382JLC5</accession>